<evidence type="ECO:0008006" key="3">
    <source>
        <dbReference type="Google" id="ProtNLM"/>
    </source>
</evidence>
<dbReference type="Proteomes" id="UP001628646">
    <property type="component" value="Unassembled WGS sequence"/>
</dbReference>
<evidence type="ECO:0000313" key="1">
    <source>
        <dbReference type="EMBL" id="MFL8999485.1"/>
    </source>
</evidence>
<comment type="caution">
    <text evidence="1">The sequence shown here is derived from an EMBL/GenBank/DDBJ whole genome shotgun (WGS) entry which is preliminary data.</text>
</comment>
<reference evidence="1 2" key="1">
    <citation type="submission" date="2024-12" db="EMBL/GenBank/DDBJ databases">
        <title>Pseudomonas species isolated from Lotus nodules promote plant growth.</title>
        <authorList>
            <person name="Yu Y.-H."/>
            <person name="Kurtenbach J."/>
            <person name="Crosbie D."/>
            <person name="Brachmann A."/>
            <person name="Marin M."/>
        </authorList>
    </citation>
    <scope>NUCLEOTIDE SEQUENCE [LARGE SCALE GENOMIC DNA]</scope>
    <source>
        <strain evidence="1 2">PLb11B</strain>
    </source>
</reference>
<accession>A0ABW8W2J3</accession>
<gene>
    <name evidence="1" type="ORF">ACJ8NA_12580</name>
</gene>
<evidence type="ECO:0000313" key="2">
    <source>
        <dbReference type="Proteomes" id="UP001628646"/>
    </source>
</evidence>
<name>A0ABW8W2J3_9PSED</name>
<dbReference type="RefSeq" id="WP_407800340.1">
    <property type="nucleotide sequence ID" value="NZ_JBJNUX010000004.1"/>
</dbReference>
<protein>
    <recommendedName>
        <fullName evidence="3">Transposase</fullName>
    </recommendedName>
</protein>
<keyword evidence="2" id="KW-1185">Reference proteome</keyword>
<proteinExistence type="predicted"/>
<sequence>MIQYPEGLPYPLREGYDMNTTGPAAHTPLANGQIISRRRFSNVPTFPSVTWEMDDGQAQLFMAWHQYTLNEGVEWFDCPLKTPIGIDSYQAKFKEMYSGPTLVGISRWRFRAVLQLLKRPIIDKDWLLYAPEYVLHSNIFDRAMNQEWPRHFDD</sequence>
<dbReference type="EMBL" id="JBJNUY010000005">
    <property type="protein sequence ID" value="MFL8999485.1"/>
    <property type="molecule type" value="Genomic_DNA"/>
</dbReference>
<organism evidence="1 2">
    <name type="scientific">Pseudomonas azerbaijanorientalis</name>
    <dbReference type="NCBI Taxonomy" id="2842350"/>
    <lineage>
        <taxon>Bacteria</taxon>
        <taxon>Pseudomonadati</taxon>
        <taxon>Pseudomonadota</taxon>
        <taxon>Gammaproteobacteria</taxon>
        <taxon>Pseudomonadales</taxon>
        <taxon>Pseudomonadaceae</taxon>
        <taxon>Pseudomonas</taxon>
    </lineage>
</organism>